<name>A0ABT3N753_9BACT</name>
<dbReference type="EMBL" id="JAPFPW010000003">
    <property type="protein sequence ID" value="MCW7753293.1"/>
    <property type="molecule type" value="Genomic_DNA"/>
</dbReference>
<evidence type="ECO:0000313" key="2">
    <source>
        <dbReference type="EMBL" id="MCW7753293.1"/>
    </source>
</evidence>
<sequence length="108" mass="12942">MCDNNNIFKPIIFFGYFLILMGGASMFVFVIEYRFFEYLFLKYFCFIVSIFHLFVGLGIIFKEKWGYYLFKLYLYLIAVGFPIGTLIGLKMLKYINDNNIKSRYFKGF</sequence>
<feature type="transmembrane region" description="Helical" evidence="1">
    <location>
        <begin position="12"/>
        <end position="31"/>
    </location>
</feature>
<reference evidence="2 3" key="1">
    <citation type="submission" date="2022-11" db="EMBL/GenBank/DDBJ databases">
        <title>Desulfobotulus tamanensis H1 sp. nov. - anaerobic, alkaliphilic, sulphate reducing bacterium isolated from terrestrial mud volcano.</title>
        <authorList>
            <person name="Frolova A."/>
            <person name="Merkel A.Y."/>
            <person name="Slobodkin A.I."/>
        </authorList>
    </citation>
    <scope>NUCLEOTIDE SEQUENCE [LARGE SCALE GENOMIC DNA]</scope>
    <source>
        <strain evidence="2 3">H1</strain>
    </source>
</reference>
<organism evidence="2 3">
    <name type="scientific">Desulfobotulus pelophilus</name>
    <dbReference type="NCBI Taxonomy" id="2823377"/>
    <lineage>
        <taxon>Bacteria</taxon>
        <taxon>Pseudomonadati</taxon>
        <taxon>Thermodesulfobacteriota</taxon>
        <taxon>Desulfobacteria</taxon>
        <taxon>Desulfobacterales</taxon>
        <taxon>Desulfobacteraceae</taxon>
        <taxon>Desulfobotulus</taxon>
    </lineage>
</organism>
<keyword evidence="1" id="KW-0812">Transmembrane</keyword>
<feature type="transmembrane region" description="Helical" evidence="1">
    <location>
        <begin position="73"/>
        <end position="92"/>
    </location>
</feature>
<feature type="transmembrane region" description="Helical" evidence="1">
    <location>
        <begin position="43"/>
        <end position="61"/>
    </location>
</feature>
<evidence type="ECO:0000313" key="3">
    <source>
        <dbReference type="Proteomes" id="UP001209681"/>
    </source>
</evidence>
<gene>
    <name evidence="2" type="ORF">OOT00_04750</name>
</gene>
<comment type="caution">
    <text evidence="2">The sequence shown here is derived from an EMBL/GenBank/DDBJ whole genome shotgun (WGS) entry which is preliminary data.</text>
</comment>
<keyword evidence="3" id="KW-1185">Reference proteome</keyword>
<accession>A0ABT3N753</accession>
<dbReference type="RefSeq" id="WP_265424152.1">
    <property type="nucleotide sequence ID" value="NZ_JAPFPW010000003.1"/>
</dbReference>
<proteinExistence type="predicted"/>
<keyword evidence="1" id="KW-1133">Transmembrane helix</keyword>
<dbReference type="Proteomes" id="UP001209681">
    <property type="component" value="Unassembled WGS sequence"/>
</dbReference>
<evidence type="ECO:0000256" key="1">
    <source>
        <dbReference type="SAM" id="Phobius"/>
    </source>
</evidence>
<protein>
    <submittedName>
        <fullName evidence="2">Uncharacterized protein</fullName>
    </submittedName>
</protein>
<keyword evidence="1" id="KW-0472">Membrane</keyword>